<keyword evidence="4" id="KW-0012">Acyltransferase</keyword>
<dbReference type="GO" id="GO:0005737">
    <property type="term" value="C:cytoplasm"/>
    <property type="evidence" value="ECO:0007669"/>
    <property type="project" value="UniProtKB-SubCell"/>
</dbReference>
<dbReference type="SUPFAM" id="SSF55729">
    <property type="entry name" value="Acyl-CoA N-acyltransferases (Nat)"/>
    <property type="match status" value="1"/>
</dbReference>
<name>B8I822_RUMCH</name>
<protein>
    <recommendedName>
        <fullName evidence="5">[Ribosomal protein bS18]-alanine N-acetyltransferase</fullName>
        <ecNumber evidence="5">2.3.1.266</ecNumber>
    </recommendedName>
</protein>
<proteinExistence type="inferred from homology"/>
<dbReference type="NCBIfam" id="TIGR01575">
    <property type="entry name" value="rimI"/>
    <property type="match status" value="1"/>
</dbReference>
<keyword evidence="2 5" id="KW-0963">Cytoplasm</keyword>
<dbReference type="Proteomes" id="UP000001349">
    <property type="component" value="Chromosome"/>
</dbReference>
<dbReference type="InterPro" id="IPR016181">
    <property type="entry name" value="Acyl_CoA_acyltransferase"/>
</dbReference>
<comment type="catalytic activity">
    <reaction evidence="5">
        <text>N-terminal L-alanyl-[ribosomal protein bS18] + acetyl-CoA = N-terminal N(alpha)-acetyl-L-alanyl-[ribosomal protein bS18] + CoA + H(+)</text>
        <dbReference type="Rhea" id="RHEA:43756"/>
        <dbReference type="Rhea" id="RHEA-COMP:10676"/>
        <dbReference type="Rhea" id="RHEA-COMP:10677"/>
        <dbReference type="ChEBI" id="CHEBI:15378"/>
        <dbReference type="ChEBI" id="CHEBI:57287"/>
        <dbReference type="ChEBI" id="CHEBI:57288"/>
        <dbReference type="ChEBI" id="CHEBI:64718"/>
        <dbReference type="ChEBI" id="CHEBI:83683"/>
        <dbReference type="EC" id="2.3.1.266"/>
    </reaction>
</comment>
<evidence type="ECO:0000313" key="7">
    <source>
        <dbReference type="EMBL" id="ACL75179.1"/>
    </source>
</evidence>
<dbReference type="PROSITE" id="PS51186">
    <property type="entry name" value="GNAT"/>
    <property type="match status" value="1"/>
</dbReference>
<keyword evidence="8" id="KW-1185">Reference proteome</keyword>
<dbReference type="InterPro" id="IPR000182">
    <property type="entry name" value="GNAT_dom"/>
</dbReference>
<organism evidence="7 8">
    <name type="scientific">Ruminiclostridium cellulolyticum (strain ATCC 35319 / DSM 5812 / JCM 6584 / H10)</name>
    <name type="common">Clostridium cellulolyticum</name>
    <dbReference type="NCBI Taxonomy" id="394503"/>
    <lineage>
        <taxon>Bacteria</taxon>
        <taxon>Bacillati</taxon>
        <taxon>Bacillota</taxon>
        <taxon>Clostridia</taxon>
        <taxon>Eubacteriales</taxon>
        <taxon>Oscillospiraceae</taxon>
        <taxon>Ruminiclostridium</taxon>
    </lineage>
</organism>
<accession>B8I822</accession>
<evidence type="ECO:0000256" key="3">
    <source>
        <dbReference type="ARBA" id="ARBA00022679"/>
    </source>
</evidence>
<dbReference type="STRING" id="394503.Ccel_0801"/>
<dbReference type="eggNOG" id="COG0456">
    <property type="taxonomic scope" value="Bacteria"/>
</dbReference>
<reference evidence="7 8" key="1">
    <citation type="submission" date="2009-01" db="EMBL/GenBank/DDBJ databases">
        <title>Complete sequence of Clostridium cellulolyticum H10.</title>
        <authorList>
            <consortium name="US DOE Joint Genome Institute"/>
            <person name="Lucas S."/>
            <person name="Copeland A."/>
            <person name="Lapidus A."/>
            <person name="Glavina del Rio T."/>
            <person name="Dalin E."/>
            <person name="Tice H."/>
            <person name="Bruce D."/>
            <person name="Goodwin L."/>
            <person name="Pitluck S."/>
            <person name="Chertkov O."/>
            <person name="Saunders E."/>
            <person name="Brettin T."/>
            <person name="Detter J.C."/>
            <person name="Han C."/>
            <person name="Larimer F."/>
            <person name="Land M."/>
            <person name="Hauser L."/>
            <person name="Kyrpides N."/>
            <person name="Ivanova N."/>
            <person name="Zhou J."/>
            <person name="Richardson P."/>
        </authorList>
    </citation>
    <scope>NUCLEOTIDE SEQUENCE [LARGE SCALE GENOMIC DNA]</scope>
    <source>
        <strain evidence="8">ATCC 35319 / DSM 5812 / JCM 6584 / H10</strain>
    </source>
</reference>
<evidence type="ECO:0000256" key="4">
    <source>
        <dbReference type="ARBA" id="ARBA00023315"/>
    </source>
</evidence>
<feature type="domain" description="N-acetyltransferase" evidence="6">
    <location>
        <begin position="5"/>
        <end position="150"/>
    </location>
</feature>
<dbReference type="KEGG" id="cce:Ccel_0801"/>
<dbReference type="EMBL" id="CP001348">
    <property type="protein sequence ID" value="ACL75179.1"/>
    <property type="molecule type" value="Genomic_DNA"/>
</dbReference>
<dbReference type="PANTHER" id="PTHR43420:SF44">
    <property type="entry name" value="ACETYLTRANSFERASE YPEA"/>
    <property type="match status" value="1"/>
</dbReference>
<dbReference type="CDD" id="cd04301">
    <property type="entry name" value="NAT_SF"/>
    <property type="match status" value="1"/>
</dbReference>
<dbReference type="HOGENOM" id="CLU_013985_23_3_9"/>
<evidence type="ECO:0000256" key="2">
    <source>
        <dbReference type="ARBA" id="ARBA00022490"/>
    </source>
</evidence>
<dbReference type="RefSeq" id="WP_015924341.1">
    <property type="nucleotide sequence ID" value="NC_011898.1"/>
</dbReference>
<dbReference type="EC" id="2.3.1.266" evidence="5"/>
<dbReference type="InterPro" id="IPR006464">
    <property type="entry name" value="AcTrfase_RimI/Ard1"/>
</dbReference>
<dbReference type="OrthoDB" id="9794566at2"/>
<sequence length="150" mass="16751">MINKLEIREMTADHIDGVMIVENLSFKIPWSRQAFVDEITANDMAVYFVALCEGQVIGYGGMWKILNEGHITNIAVHPEFRRCGAASGIIETILETSGEKGVKSLTLEVRKSNIAAQSLYKKYGFKPEGTRKGYYSDTGEDALIMWKNGI</sequence>
<dbReference type="Pfam" id="PF00583">
    <property type="entry name" value="Acetyltransf_1"/>
    <property type="match status" value="1"/>
</dbReference>
<comment type="similarity">
    <text evidence="1 5">Belongs to the acetyltransferase family. RimI subfamily.</text>
</comment>
<comment type="function">
    <text evidence="5">Acetylates the N-terminal alanine of ribosomal protein bS18.</text>
</comment>
<evidence type="ECO:0000256" key="1">
    <source>
        <dbReference type="ARBA" id="ARBA00005395"/>
    </source>
</evidence>
<evidence type="ECO:0000256" key="5">
    <source>
        <dbReference type="RuleBase" id="RU363094"/>
    </source>
</evidence>
<comment type="subcellular location">
    <subcellularLocation>
        <location evidence="5">Cytoplasm</location>
    </subcellularLocation>
</comment>
<dbReference type="PANTHER" id="PTHR43420">
    <property type="entry name" value="ACETYLTRANSFERASE"/>
    <property type="match status" value="1"/>
</dbReference>
<evidence type="ECO:0000259" key="6">
    <source>
        <dbReference type="PROSITE" id="PS51186"/>
    </source>
</evidence>
<dbReference type="Gene3D" id="3.40.630.30">
    <property type="match status" value="1"/>
</dbReference>
<dbReference type="InterPro" id="IPR050680">
    <property type="entry name" value="YpeA/RimI_acetyltransf"/>
</dbReference>
<evidence type="ECO:0000313" key="8">
    <source>
        <dbReference type="Proteomes" id="UP000001349"/>
    </source>
</evidence>
<dbReference type="AlphaFoldDB" id="B8I822"/>
<gene>
    <name evidence="7" type="ordered locus">Ccel_0801</name>
</gene>
<keyword evidence="3 7" id="KW-0808">Transferase</keyword>
<dbReference type="GO" id="GO:0008999">
    <property type="term" value="F:protein-N-terminal-alanine acetyltransferase activity"/>
    <property type="evidence" value="ECO:0007669"/>
    <property type="project" value="UniProtKB-EC"/>
</dbReference>